<dbReference type="CDD" id="cd06261">
    <property type="entry name" value="TM_PBP2"/>
    <property type="match status" value="1"/>
</dbReference>
<comment type="caution">
    <text evidence="12">The sequence shown here is derived from an EMBL/GenBank/DDBJ whole genome shotgun (WGS) entry which is preliminary data.</text>
</comment>
<keyword evidence="7 9" id="KW-1133">Transmembrane helix</keyword>
<dbReference type="SUPFAM" id="SSF161098">
    <property type="entry name" value="MetI-like"/>
    <property type="match status" value="1"/>
</dbReference>
<dbReference type="PROSITE" id="PS50928">
    <property type="entry name" value="ABC_TM1"/>
    <property type="match status" value="1"/>
</dbReference>
<feature type="domain" description="ABC transmembrane type-1" evidence="11">
    <location>
        <begin position="91"/>
        <end position="320"/>
    </location>
</feature>
<gene>
    <name evidence="12" type="primary">pstC</name>
    <name evidence="12" type="ORF">E4O86_16160</name>
</gene>
<accession>A0A964T652</accession>
<evidence type="ECO:0000313" key="13">
    <source>
        <dbReference type="Proteomes" id="UP000773614"/>
    </source>
</evidence>
<keyword evidence="3 9" id="KW-0813">Transport</keyword>
<dbReference type="GO" id="GO:0006817">
    <property type="term" value="P:phosphate ion transport"/>
    <property type="evidence" value="ECO:0007669"/>
    <property type="project" value="UniProtKB-KW"/>
</dbReference>
<proteinExistence type="inferred from homology"/>
<keyword evidence="8 9" id="KW-0472">Membrane</keyword>
<feature type="transmembrane region" description="Helical" evidence="9">
    <location>
        <begin position="91"/>
        <end position="116"/>
    </location>
</feature>
<reference evidence="12" key="1">
    <citation type="submission" date="2019-03" db="EMBL/GenBank/DDBJ databases">
        <title>Afifella sp. nov., isolated from activated sludge.</title>
        <authorList>
            <person name="Li Q."/>
            <person name="Liu Y."/>
        </authorList>
    </citation>
    <scope>NUCLEOTIDE SEQUENCE</scope>
    <source>
        <strain evidence="12">L72</strain>
    </source>
</reference>
<evidence type="ECO:0000256" key="2">
    <source>
        <dbReference type="ARBA" id="ARBA00007069"/>
    </source>
</evidence>
<dbReference type="Pfam" id="PF00528">
    <property type="entry name" value="BPD_transp_1"/>
    <property type="match status" value="1"/>
</dbReference>
<comment type="function">
    <text evidence="10">Part of the binding-protein-dependent transport system for phosphate; probably responsible for the translocation of the substrate across the membrane.</text>
</comment>
<evidence type="ECO:0000256" key="9">
    <source>
        <dbReference type="RuleBase" id="RU363032"/>
    </source>
</evidence>
<feature type="transmembrane region" description="Helical" evidence="9">
    <location>
        <begin position="38"/>
        <end position="61"/>
    </location>
</feature>
<feature type="transmembrane region" description="Helical" evidence="9">
    <location>
        <begin position="182"/>
        <end position="201"/>
    </location>
</feature>
<feature type="transmembrane region" description="Helical" evidence="9">
    <location>
        <begin position="302"/>
        <end position="324"/>
    </location>
</feature>
<comment type="similarity">
    <text evidence="2 10">Belongs to the binding-protein-dependent transport system permease family. CysTW subfamily.</text>
</comment>
<keyword evidence="10" id="KW-0997">Cell inner membrane</keyword>
<organism evidence="12 13">
    <name type="scientific">Propylenella binzhouense</name>
    <dbReference type="NCBI Taxonomy" id="2555902"/>
    <lineage>
        <taxon>Bacteria</taxon>
        <taxon>Pseudomonadati</taxon>
        <taxon>Pseudomonadota</taxon>
        <taxon>Alphaproteobacteria</taxon>
        <taxon>Hyphomicrobiales</taxon>
        <taxon>Propylenellaceae</taxon>
        <taxon>Propylenella</taxon>
    </lineage>
</organism>
<evidence type="ECO:0000256" key="7">
    <source>
        <dbReference type="ARBA" id="ARBA00022989"/>
    </source>
</evidence>
<evidence type="ECO:0000313" key="12">
    <source>
        <dbReference type="EMBL" id="MYZ49246.1"/>
    </source>
</evidence>
<evidence type="ECO:0000256" key="10">
    <source>
        <dbReference type="RuleBase" id="RU363054"/>
    </source>
</evidence>
<dbReference type="GO" id="GO:0005886">
    <property type="term" value="C:plasma membrane"/>
    <property type="evidence" value="ECO:0007669"/>
    <property type="project" value="UniProtKB-SubCell"/>
</dbReference>
<keyword evidence="5 10" id="KW-0592">Phosphate transport</keyword>
<keyword evidence="13" id="KW-1185">Reference proteome</keyword>
<comment type="subcellular location">
    <subcellularLocation>
        <location evidence="10">Cell inner membrane</location>
        <topology evidence="10">Multi-pass membrane protein</topology>
    </subcellularLocation>
    <subcellularLocation>
        <location evidence="1 9">Cell membrane</location>
        <topology evidence="1 9">Multi-pass membrane protein</topology>
    </subcellularLocation>
</comment>
<name>A0A964T652_9HYPH</name>
<evidence type="ECO:0000259" key="11">
    <source>
        <dbReference type="PROSITE" id="PS50928"/>
    </source>
</evidence>
<dbReference type="Gene3D" id="1.10.3720.10">
    <property type="entry name" value="MetI-like"/>
    <property type="match status" value="1"/>
</dbReference>
<dbReference type="NCBIfam" id="TIGR02138">
    <property type="entry name" value="phosphate_pstC"/>
    <property type="match status" value="1"/>
</dbReference>
<dbReference type="Proteomes" id="UP000773614">
    <property type="component" value="Unassembled WGS sequence"/>
</dbReference>
<dbReference type="InterPro" id="IPR000515">
    <property type="entry name" value="MetI-like"/>
</dbReference>
<dbReference type="EMBL" id="SPKJ01000065">
    <property type="protein sequence ID" value="MYZ49246.1"/>
    <property type="molecule type" value="Genomic_DNA"/>
</dbReference>
<dbReference type="AlphaFoldDB" id="A0A964T652"/>
<keyword evidence="4" id="KW-1003">Cell membrane</keyword>
<evidence type="ECO:0000256" key="1">
    <source>
        <dbReference type="ARBA" id="ARBA00004651"/>
    </source>
</evidence>
<dbReference type="OrthoDB" id="9785113at2"/>
<dbReference type="PANTHER" id="PTHR30425:SF1">
    <property type="entry name" value="PHOSPHATE TRANSPORT SYSTEM PERMEASE PROTEIN PSTC"/>
    <property type="match status" value="1"/>
</dbReference>
<sequence length="332" mass="35675">MSELAVGGISRAEPVRIAERGARIARQKVSDSAFRTSTFIAAVMVLVLLGGVLVSLIYGSWPALRTFGFTSFLTTEAWNPVTEKFGALAPVYGTIVTSIIAMAIGIPISLGIATFLTEFCPMWLRRPIGIAIELLAGIPSIIYGIWGLFVFAPFLQRNVQPFFIELFHGVPVLNNLFAGPPYGIGIFTAGLVLAIMVLPFITAITRDVYLTVPPVLKEAAYGIGCTSREVVRKVVLPYSRVGVIGGVMLGLGRALGETMAVTFVIGNAHRITPSLFAPGTTISASIANEFTEAEGELYTSSLIALGLILFIITFIVLAAARYMLMRIERRVG</sequence>
<evidence type="ECO:0000256" key="6">
    <source>
        <dbReference type="ARBA" id="ARBA00022692"/>
    </source>
</evidence>
<evidence type="ECO:0000256" key="3">
    <source>
        <dbReference type="ARBA" id="ARBA00022448"/>
    </source>
</evidence>
<evidence type="ECO:0000256" key="4">
    <source>
        <dbReference type="ARBA" id="ARBA00022475"/>
    </source>
</evidence>
<dbReference type="PANTHER" id="PTHR30425">
    <property type="entry name" value="PHOSPHATE TRANSPORT SYSTEM PERMEASE PROTEIN PST"/>
    <property type="match status" value="1"/>
</dbReference>
<evidence type="ECO:0000256" key="8">
    <source>
        <dbReference type="ARBA" id="ARBA00023136"/>
    </source>
</evidence>
<dbReference type="GO" id="GO:0005315">
    <property type="term" value="F:phosphate transmembrane transporter activity"/>
    <property type="evidence" value="ECO:0007669"/>
    <property type="project" value="InterPro"/>
</dbReference>
<evidence type="ECO:0000256" key="5">
    <source>
        <dbReference type="ARBA" id="ARBA00022592"/>
    </source>
</evidence>
<feature type="transmembrane region" description="Helical" evidence="9">
    <location>
        <begin position="128"/>
        <end position="152"/>
    </location>
</feature>
<feature type="transmembrane region" description="Helical" evidence="9">
    <location>
        <begin position="241"/>
        <end position="265"/>
    </location>
</feature>
<dbReference type="InterPro" id="IPR051124">
    <property type="entry name" value="Phosphate_Transport_Permease"/>
</dbReference>
<protein>
    <recommendedName>
        <fullName evidence="10">Phosphate transport system permease protein</fullName>
    </recommendedName>
</protein>
<keyword evidence="6 9" id="KW-0812">Transmembrane</keyword>
<dbReference type="InterPro" id="IPR035906">
    <property type="entry name" value="MetI-like_sf"/>
</dbReference>
<dbReference type="InterPro" id="IPR011864">
    <property type="entry name" value="Phosphate_PstC"/>
</dbReference>